<gene>
    <name evidence="5" type="ORF">KSK55_02330</name>
</gene>
<dbReference type="InterPro" id="IPR000835">
    <property type="entry name" value="HTH_MarR-typ"/>
</dbReference>
<evidence type="ECO:0000256" key="2">
    <source>
        <dbReference type="ARBA" id="ARBA00023125"/>
    </source>
</evidence>
<sequence length="161" mass="18351">MRIVNKLNESEKIPRNFGIDFLITPSDIHLIQAVGDNPESNVRIISEILGVTPGAASQQLSKLSKRGFIVKERGLKNEKEVTLSLTDQGRMAYKNHDIIHEMIYQRLIHRIGPLDDDEIQVLLRVLHAIESVYDERIMEVRQGETMKLPSDKIPDLKEQAS</sequence>
<accession>A0A8F5VPF0</accession>
<proteinExistence type="predicted"/>
<evidence type="ECO:0000313" key="5">
    <source>
        <dbReference type="EMBL" id="QXO95272.1"/>
    </source>
</evidence>
<dbReference type="AlphaFoldDB" id="A0A8F5VPF0"/>
<dbReference type="Pfam" id="PF13601">
    <property type="entry name" value="HTH_34"/>
    <property type="match status" value="1"/>
</dbReference>
<keyword evidence="1" id="KW-0805">Transcription regulation</keyword>
<dbReference type="PANTHER" id="PTHR35790:SF4">
    <property type="entry name" value="HTH-TYPE TRANSCRIPTIONAL REGULATOR PCHR"/>
    <property type="match status" value="1"/>
</dbReference>
<reference evidence="5 6" key="1">
    <citation type="submission" date="2021-06" db="EMBL/GenBank/DDBJ databases">
        <title>Complete genome sequence of the secondary alcohol utilizing methanogen Methanospirillum hungatei strain GP1.</title>
        <authorList>
            <person name="Day L.A."/>
            <person name="Costa K.C."/>
        </authorList>
    </citation>
    <scope>NUCLEOTIDE SEQUENCE [LARGE SCALE GENOMIC DNA]</scope>
    <source>
        <strain evidence="5 6">GP1</strain>
    </source>
</reference>
<dbReference type="EMBL" id="CP077107">
    <property type="protein sequence ID" value="QXO95272.1"/>
    <property type="molecule type" value="Genomic_DNA"/>
</dbReference>
<feature type="domain" description="HTH marR-type" evidence="4">
    <location>
        <begin position="1"/>
        <end position="131"/>
    </location>
</feature>
<evidence type="ECO:0000313" key="6">
    <source>
        <dbReference type="Proteomes" id="UP000694228"/>
    </source>
</evidence>
<dbReference type="InterPro" id="IPR027395">
    <property type="entry name" value="WH_DNA-bd_dom"/>
</dbReference>
<dbReference type="SMART" id="SM00347">
    <property type="entry name" value="HTH_MARR"/>
    <property type="match status" value="1"/>
</dbReference>
<dbReference type="Proteomes" id="UP000694228">
    <property type="component" value="Chromosome"/>
</dbReference>
<evidence type="ECO:0000259" key="4">
    <source>
        <dbReference type="PROSITE" id="PS50995"/>
    </source>
</evidence>
<dbReference type="GO" id="GO:0003677">
    <property type="term" value="F:DNA binding"/>
    <property type="evidence" value="ECO:0007669"/>
    <property type="project" value="UniProtKB-KW"/>
</dbReference>
<evidence type="ECO:0000256" key="3">
    <source>
        <dbReference type="ARBA" id="ARBA00023163"/>
    </source>
</evidence>
<protein>
    <submittedName>
        <fullName evidence="5">MarR family winged helix-turn-helix transcriptional regulator</fullName>
    </submittedName>
</protein>
<organism evidence="5 6">
    <name type="scientific">Methanospirillum hungatei</name>
    <dbReference type="NCBI Taxonomy" id="2203"/>
    <lineage>
        <taxon>Archaea</taxon>
        <taxon>Methanobacteriati</taxon>
        <taxon>Methanobacteriota</taxon>
        <taxon>Stenosarchaea group</taxon>
        <taxon>Methanomicrobia</taxon>
        <taxon>Methanomicrobiales</taxon>
        <taxon>Methanospirillaceae</taxon>
        <taxon>Methanospirillum</taxon>
    </lineage>
</organism>
<dbReference type="OrthoDB" id="115257at2157"/>
<keyword evidence="3" id="KW-0804">Transcription</keyword>
<dbReference type="GO" id="GO:0003700">
    <property type="term" value="F:DNA-binding transcription factor activity"/>
    <property type="evidence" value="ECO:0007669"/>
    <property type="project" value="InterPro"/>
</dbReference>
<keyword evidence="2" id="KW-0238">DNA-binding</keyword>
<dbReference type="PANTHER" id="PTHR35790">
    <property type="entry name" value="HTH-TYPE TRANSCRIPTIONAL REGULATOR PCHR"/>
    <property type="match status" value="1"/>
</dbReference>
<dbReference type="InterPro" id="IPR052067">
    <property type="entry name" value="Metal_resp_HTH_trans_reg"/>
</dbReference>
<name>A0A8F5VPF0_METHU</name>
<dbReference type="PROSITE" id="PS50995">
    <property type="entry name" value="HTH_MARR_2"/>
    <property type="match status" value="1"/>
</dbReference>
<evidence type="ECO:0000256" key="1">
    <source>
        <dbReference type="ARBA" id="ARBA00023015"/>
    </source>
</evidence>